<dbReference type="Proteomes" id="UP001221413">
    <property type="component" value="Unassembled WGS sequence"/>
</dbReference>
<reference evidence="1" key="1">
    <citation type="submission" date="2023-01" db="EMBL/GenBank/DDBJ databases">
        <title>The chitinases involved in constricting ring structure development in the nematode-trapping fungus Drechslerella dactyloides.</title>
        <authorList>
            <person name="Wang R."/>
            <person name="Zhang L."/>
            <person name="Tang P."/>
            <person name="Li S."/>
            <person name="Liang L."/>
        </authorList>
    </citation>
    <scope>NUCLEOTIDE SEQUENCE</scope>
    <source>
        <strain evidence="1">YMF1.00031</strain>
    </source>
</reference>
<organism evidence="1 2">
    <name type="scientific">Drechslerella dactyloides</name>
    <name type="common">Nematode-trapping fungus</name>
    <name type="synonym">Arthrobotrys dactyloides</name>
    <dbReference type="NCBI Taxonomy" id="74499"/>
    <lineage>
        <taxon>Eukaryota</taxon>
        <taxon>Fungi</taxon>
        <taxon>Dikarya</taxon>
        <taxon>Ascomycota</taxon>
        <taxon>Pezizomycotina</taxon>
        <taxon>Orbiliomycetes</taxon>
        <taxon>Orbiliales</taxon>
        <taxon>Orbiliaceae</taxon>
        <taxon>Drechslerella</taxon>
    </lineage>
</organism>
<name>A0AAD6J046_DREDA</name>
<gene>
    <name evidence="1" type="ORF">Dda_3805</name>
</gene>
<proteinExistence type="predicted"/>
<dbReference type="EMBL" id="JAQGDS010000004">
    <property type="protein sequence ID" value="KAJ6261139.1"/>
    <property type="molecule type" value="Genomic_DNA"/>
</dbReference>
<protein>
    <submittedName>
        <fullName evidence="1">Uncharacterized protein</fullName>
    </submittedName>
</protein>
<comment type="caution">
    <text evidence="1">The sequence shown here is derived from an EMBL/GenBank/DDBJ whole genome shotgun (WGS) entry which is preliminary data.</text>
</comment>
<sequence>MASSRSPADPAAEEDLVPGSLKWAERQMEINIPKIGARKIIDPPPPTAEKRREYKVFELKSLIEGFGKDGMTLIKPLPDTYKASMEVALRAWENKGVDWVDGQAYLWSPKECLRKVALKRWRASTMSTHLTTSWTTTSIALMFRPENTSVASTTNCGKLVRWTFELLAIRYVLCWQALGSNTNPNNAIALPFLYDTGAEVPLILEADALALNLREKAKLCAASLVVLRSSDLTLRPPSFSVIPMVLSVPNRQDGSIM</sequence>
<evidence type="ECO:0000313" key="2">
    <source>
        <dbReference type="Proteomes" id="UP001221413"/>
    </source>
</evidence>
<accession>A0AAD6J046</accession>
<dbReference type="AlphaFoldDB" id="A0AAD6J046"/>
<keyword evidence="2" id="KW-1185">Reference proteome</keyword>
<evidence type="ECO:0000313" key="1">
    <source>
        <dbReference type="EMBL" id="KAJ6261139.1"/>
    </source>
</evidence>